<protein>
    <submittedName>
        <fullName evidence="1">Uncharacterized protein</fullName>
    </submittedName>
</protein>
<dbReference type="Proteomes" id="UP000426772">
    <property type="component" value="Unassembled WGS sequence"/>
</dbReference>
<evidence type="ECO:0000313" key="2">
    <source>
        <dbReference type="Proteomes" id="UP000426772"/>
    </source>
</evidence>
<reference evidence="1 2" key="1">
    <citation type="submission" date="2018-10" db="EMBL/GenBank/DDBJ databases">
        <title>Draft genome sequence of Pantoea vagans isolated from corpses of the sugarcane aphid Melanaphis sacchari Zehntner.</title>
        <authorList>
            <person name="Toledo E."/>
            <person name="Pena G."/>
            <person name="Lozano L."/>
        </authorList>
    </citation>
    <scope>NUCLEOTIDE SEQUENCE [LARGE SCALE GENOMIC DNA]</scope>
    <source>
        <strain evidence="1 2">ET-90</strain>
    </source>
</reference>
<comment type="caution">
    <text evidence="1">The sequence shown here is derived from an EMBL/GenBank/DDBJ whole genome shotgun (WGS) entry which is preliminary data.</text>
</comment>
<keyword evidence="2" id="KW-1185">Reference proteome</keyword>
<dbReference type="EMBL" id="RCNL01000015">
    <property type="protein sequence ID" value="TXL74540.1"/>
    <property type="molecule type" value="Genomic_DNA"/>
</dbReference>
<evidence type="ECO:0000313" key="1">
    <source>
        <dbReference type="EMBL" id="TXL74540.1"/>
    </source>
</evidence>
<proteinExistence type="predicted"/>
<accession>A0ABY3LA92</accession>
<name>A0ABY3LA92_9GAMM</name>
<sequence>MANSTTKLNKESVAMPSLENDKKLAPLVYIGPARRVKTEQAAMSVGSAFGRVMTSSKLIQGLIDRYLDTYVNEITARKTK</sequence>
<dbReference type="RefSeq" id="WP_147790074.1">
    <property type="nucleotide sequence ID" value="NZ_RCNL01000015.1"/>
</dbReference>
<gene>
    <name evidence="1" type="ORF">D9O29_22550</name>
</gene>
<organism evidence="1 2">
    <name type="scientific">Pantoea vagans</name>
    <dbReference type="NCBI Taxonomy" id="470934"/>
    <lineage>
        <taxon>Bacteria</taxon>
        <taxon>Pseudomonadati</taxon>
        <taxon>Pseudomonadota</taxon>
        <taxon>Gammaproteobacteria</taxon>
        <taxon>Enterobacterales</taxon>
        <taxon>Erwiniaceae</taxon>
        <taxon>Pantoea</taxon>
    </lineage>
</organism>